<dbReference type="Proteomes" id="UP000477386">
    <property type="component" value="Unassembled WGS sequence"/>
</dbReference>
<evidence type="ECO:0000313" key="2">
    <source>
        <dbReference type="Proteomes" id="UP000477386"/>
    </source>
</evidence>
<keyword evidence="2" id="KW-1185">Reference proteome</keyword>
<gene>
    <name evidence="1" type="ORF">GK091_11295</name>
</gene>
<dbReference type="AlphaFoldDB" id="A0A6M0IHV6"/>
<organism evidence="1 2">
    <name type="scientific">Spirosoma agri</name>
    <dbReference type="NCBI Taxonomy" id="1987381"/>
    <lineage>
        <taxon>Bacteria</taxon>
        <taxon>Pseudomonadati</taxon>
        <taxon>Bacteroidota</taxon>
        <taxon>Cytophagia</taxon>
        <taxon>Cytophagales</taxon>
        <taxon>Cytophagaceae</taxon>
        <taxon>Spirosoma</taxon>
    </lineage>
</organism>
<dbReference type="EMBL" id="JAAGNZ010000001">
    <property type="protein sequence ID" value="NEU67467.1"/>
    <property type="molecule type" value="Genomic_DNA"/>
</dbReference>
<evidence type="ECO:0000313" key="1">
    <source>
        <dbReference type="EMBL" id="NEU67467.1"/>
    </source>
</evidence>
<dbReference type="RefSeq" id="WP_164037504.1">
    <property type="nucleotide sequence ID" value="NZ_JAAGNZ010000001.1"/>
</dbReference>
<comment type="caution">
    <text evidence="1">The sequence shown here is derived from an EMBL/GenBank/DDBJ whole genome shotgun (WGS) entry which is preliminary data.</text>
</comment>
<protein>
    <submittedName>
        <fullName evidence="1">Uncharacterized protein</fullName>
    </submittedName>
</protein>
<sequence length="80" mass="9544">MNGNDKQLRRQLFQLHRLLKSGMMTTELLADALLNLPDEPKKVFQQCLKQQLRVELNKQYATCQVYLFQYMEIWAAIEKK</sequence>
<accession>A0A6M0IHV6</accession>
<proteinExistence type="predicted"/>
<reference evidence="1 2" key="1">
    <citation type="submission" date="2020-02" db="EMBL/GenBank/DDBJ databases">
        <title>Draft genome sequence of two Spirosoma agri KCTC 52727 and Spirosoma terrae KCTC 52035.</title>
        <authorList>
            <person name="Rojas J."/>
            <person name="Ambika Manirajan B."/>
            <person name="Ratering S."/>
            <person name="Suarez C."/>
            <person name="Schnell S."/>
        </authorList>
    </citation>
    <scope>NUCLEOTIDE SEQUENCE [LARGE SCALE GENOMIC DNA]</scope>
    <source>
        <strain evidence="1 2">KCTC 52727</strain>
    </source>
</reference>
<name>A0A6M0IHV6_9BACT</name>